<feature type="region of interest" description="Disordered" evidence="1">
    <location>
        <begin position="90"/>
        <end position="124"/>
    </location>
</feature>
<dbReference type="EMBL" id="BPQB01000037">
    <property type="protein sequence ID" value="GJE94048.1"/>
    <property type="molecule type" value="Genomic_DNA"/>
</dbReference>
<proteinExistence type="predicted"/>
<organism evidence="2 3">
    <name type="scientific">Phanerochaete sordida</name>
    <dbReference type="NCBI Taxonomy" id="48140"/>
    <lineage>
        <taxon>Eukaryota</taxon>
        <taxon>Fungi</taxon>
        <taxon>Dikarya</taxon>
        <taxon>Basidiomycota</taxon>
        <taxon>Agaricomycotina</taxon>
        <taxon>Agaricomycetes</taxon>
        <taxon>Polyporales</taxon>
        <taxon>Phanerochaetaceae</taxon>
        <taxon>Phanerochaete</taxon>
    </lineage>
</organism>
<keyword evidence="3" id="KW-1185">Reference proteome</keyword>
<feature type="compositionally biased region" description="Basic residues" evidence="1">
    <location>
        <begin position="235"/>
        <end position="256"/>
    </location>
</feature>
<evidence type="ECO:0000256" key="1">
    <source>
        <dbReference type="SAM" id="MobiDB-lite"/>
    </source>
</evidence>
<feature type="compositionally biased region" description="Basic residues" evidence="1">
    <location>
        <begin position="115"/>
        <end position="124"/>
    </location>
</feature>
<gene>
    <name evidence="2" type="ORF">PsYK624_102160</name>
</gene>
<accession>A0A9P3LGQ1</accession>
<sequence length="354" mass="38840">MPAPGCDWRRRRYQRILYKILIFVADVIQDAFGLFANERPRQLLSEAHTWADEETLQKVYAAPIIPSEPTTPLSSDAVFHIDATTASKLPRPRAQRGGARAAARARAHDDPRPARAAHRARARARRLRAHAHGLRPRAPPRRRVARAAALAQAARRMGAPQLRAAASQGPAPEGFCARPPRAHARAAGHLRAVGRRRALRRALRGRARAERPCEPRADGAPQGAGAPGLCGARAARVRARRPAHAQHPPRRRRARVGRRLGGRRVLPALVRVHVDGGAVRGPRRVLCAPVVPPLRAVHRRPVLRPVPVACGIRTLTRVVVFSAQTTDAVLSRLPTHNRSQLGCSRALRCASWDK</sequence>
<reference evidence="2 3" key="1">
    <citation type="submission" date="2021-08" db="EMBL/GenBank/DDBJ databases">
        <title>Draft Genome Sequence of Phanerochaete sordida strain YK-624.</title>
        <authorList>
            <person name="Mori T."/>
            <person name="Dohra H."/>
            <person name="Suzuki T."/>
            <person name="Kawagishi H."/>
            <person name="Hirai H."/>
        </authorList>
    </citation>
    <scope>NUCLEOTIDE SEQUENCE [LARGE SCALE GENOMIC DNA]</scope>
    <source>
        <strain evidence="2 3">YK-624</strain>
    </source>
</reference>
<feature type="compositionally biased region" description="Low complexity" evidence="1">
    <location>
        <begin position="218"/>
        <end position="234"/>
    </location>
</feature>
<evidence type="ECO:0000313" key="2">
    <source>
        <dbReference type="EMBL" id="GJE94048.1"/>
    </source>
</evidence>
<evidence type="ECO:0000313" key="3">
    <source>
        <dbReference type="Proteomes" id="UP000703269"/>
    </source>
</evidence>
<name>A0A9P3LGQ1_9APHY</name>
<protein>
    <submittedName>
        <fullName evidence="2">Uncharacterized protein</fullName>
    </submittedName>
</protein>
<feature type="region of interest" description="Disordered" evidence="1">
    <location>
        <begin position="204"/>
        <end position="256"/>
    </location>
</feature>
<dbReference type="AlphaFoldDB" id="A0A9P3LGQ1"/>
<feature type="compositionally biased region" description="Low complexity" evidence="1">
    <location>
        <begin position="95"/>
        <end position="104"/>
    </location>
</feature>
<dbReference type="Proteomes" id="UP000703269">
    <property type="component" value="Unassembled WGS sequence"/>
</dbReference>
<comment type="caution">
    <text evidence="2">The sequence shown here is derived from an EMBL/GenBank/DDBJ whole genome shotgun (WGS) entry which is preliminary data.</text>
</comment>
<feature type="compositionally biased region" description="Basic and acidic residues" evidence="1">
    <location>
        <begin position="207"/>
        <end position="217"/>
    </location>
</feature>